<dbReference type="EMBL" id="JBIHMM010000003">
    <property type="protein sequence ID" value="MFH0254632.1"/>
    <property type="molecule type" value="Genomic_DNA"/>
</dbReference>
<dbReference type="InterPro" id="IPR052904">
    <property type="entry name" value="Acyl-CoA_dehydrogenase-like"/>
</dbReference>
<sequence>MLDTRQTTSGPHPETDTHAVENQPGARGDLDLWAEDPALRAHGLTADGDHLALYGRKIGRAAMRDAAAEADRQPPRPRLFDAGGRRLDELSYHPGYHDVMQAALGSGIAALPWEGAVGGHSTHAAMIYMTAQIAPGQCGALMSTYAAIPALRAAPPLFDLWVPKLTARLHDPALRPVGVKAAATVSLALTEKQGGAPVTRAQRDGEHYRLRGHKWACTAPMSDGLIVLAQAPGGPTAFLVPRWLEGTRNMVHIQRLKDMMGQRASGVAEIELADAIAYPLGAEGDGAASLAPIMQHLRLGAGIAPVGLMRAALATAWHWCGERRSGGARLVELPLMRGVLADLALEWEGALALAMAAASAFDEPTEQGRAFARIGSALALHQSARLCPGVVQEAMDCLGVIGPTEESGMPLLLREAAATSLWEGTGNTLCLEILRILREAPVTGQVLGDILGSVTGGSRAYDAALRAHMARFPRLPEEAQARWYVESLASLLTSAILIAQGPSAIADAYVATRLGDARGRSYGAIEGVDIDAILARIG</sequence>
<dbReference type="Gene3D" id="6.10.250.600">
    <property type="match status" value="1"/>
</dbReference>
<keyword evidence="3 4" id="KW-0274">FAD</keyword>
<evidence type="ECO:0000256" key="2">
    <source>
        <dbReference type="ARBA" id="ARBA00022630"/>
    </source>
</evidence>
<evidence type="ECO:0000313" key="10">
    <source>
        <dbReference type="Proteomes" id="UP001607157"/>
    </source>
</evidence>
<dbReference type="InterPro" id="IPR009100">
    <property type="entry name" value="AcylCoA_DH/oxidase_NM_dom_sf"/>
</dbReference>
<feature type="domain" description="Adaptive response protein AidB N-terminal" evidence="8">
    <location>
        <begin position="22"/>
        <end position="172"/>
    </location>
</feature>
<dbReference type="Gene3D" id="1.20.140.10">
    <property type="entry name" value="Butyryl-CoA Dehydrogenase, subunit A, domain 3"/>
    <property type="match status" value="1"/>
</dbReference>
<dbReference type="InterPro" id="IPR036250">
    <property type="entry name" value="AcylCo_DH-like_C"/>
</dbReference>
<comment type="similarity">
    <text evidence="1 4">Belongs to the acyl-CoA dehydrogenase family.</text>
</comment>
<comment type="caution">
    <text evidence="9">The sequence shown here is derived from an EMBL/GenBank/DDBJ whole genome shotgun (WGS) entry which is preliminary data.</text>
</comment>
<keyword evidence="2 4" id="KW-0285">Flavoprotein</keyword>
<evidence type="ECO:0000256" key="3">
    <source>
        <dbReference type="ARBA" id="ARBA00022827"/>
    </source>
</evidence>
<evidence type="ECO:0000256" key="1">
    <source>
        <dbReference type="ARBA" id="ARBA00009347"/>
    </source>
</evidence>
<evidence type="ECO:0000256" key="5">
    <source>
        <dbReference type="SAM" id="MobiDB-lite"/>
    </source>
</evidence>
<dbReference type="InterPro" id="IPR009075">
    <property type="entry name" value="AcylCo_DH/oxidase_C"/>
</dbReference>
<feature type="domain" description="Acyl-CoA dehydrogenase/oxidase C-terminal" evidence="6">
    <location>
        <begin position="285"/>
        <end position="435"/>
    </location>
</feature>
<dbReference type="Gene3D" id="2.40.110.20">
    <property type="match status" value="1"/>
</dbReference>
<dbReference type="PANTHER" id="PTHR42707:SF3">
    <property type="entry name" value="ACYL-COA DEHYDROGENASE AIDB-RELATED"/>
    <property type="match status" value="1"/>
</dbReference>
<organism evidence="9 10">
    <name type="scientific">Roseovarius aquimarinus</name>
    <dbReference type="NCBI Taxonomy" id="1229156"/>
    <lineage>
        <taxon>Bacteria</taxon>
        <taxon>Pseudomonadati</taxon>
        <taxon>Pseudomonadota</taxon>
        <taxon>Alphaproteobacteria</taxon>
        <taxon>Rhodobacterales</taxon>
        <taxon>Roseobacteraceae</taxon>
        <taxon>Roseovarius</taxon>
    </lineage>
</organism>
<dbReference type="PANTHER" id="PTHR42707">
    <property type="entry name" value="ACYL-COA DEHYDROGENASE"/>
    <property type="match status" value="1"/>
</dbReference>
<dbReference type="SUPFAM" id="SSF47203">
    <property type="entry name" value="Acyl-CoA dehydrogenase C-terminal domain-like"/>
    <property type="match status" value="1"/>
</dbReference>
<dbReference type="InterPro" id="IPR041504">
    <property type="entry name" value="AidB_N"/>
</dbReference>
<dbReference type="RefSeq" id="WP_377171967.1">
    <property type="nucleotide sequence ID" value="NZ_JBHTJC010000003.1"/>
</dbReference>
<evidence type="ECO:0000259" key="7">
    <source>
        <dbReference type="Pfam" id="PF02770"/>
    </source>
</evidence>
<keyword evidence="10" id="KW-1185">Reference proteome</keyword>
<dbReference type="Pfam" id="PF00441">
    <property type="entry name" value="Acyl-CoA_dh_1"/>
    <property type="match status" value="1"/>
</dbReference>
<dbReference type="InterPro" id="IPR006091">
    <property type="entry name" value="Acyl-CoA_Oxase/DH_mid-dom"/>
</dbReference>
<reference evidence="9 10" key="1">
    <citation type="submission" date="2024-10" db="EMBL/GenBank/DDBJ databases">
        <authorList>
            <person name="Yang X.-N."/>
        </authorList>
    </citation>
    <scope>NUCLEOTIDE SEQUENCE [LARGE SCALE GENOMIC DNA]</scope>
    <source>
        <strain evidence="9 10">CAU 1059</strain>
    </source>
</reference>
<evidence type="ECO:0000259" key="8">
    <source>
        <dbReference type="Pfam" id="PF18158"/>
    </source>
</evidence>
<accession>A0ABW7I8V9</accession>
<comment type="cofactor">
    <cofactor evidence="4">
        <name>FAD</name>
        <dbReference type="ChEBI" id="CHEBI:57692"/>
    </cofactor>
</comment>
<keyword evidence="4" id="KW-0560">Oxidoreductase</keyword>
<feature type="domain" description="Acyl-CoA oxidase/dehydrogenase middle" evidence="7">
    <location>
        <begin position="187"/>
        <end position="274"/>
    </location>
</feature>
<evidence type="ECO:0000256" key="4">
    <source>
        <dbReference type="RuleBase" id="RU362125"/>
    </source>
</evidence>
<proteinExistence type="inferred from homology"/>
<name>A0ABW7I8V9_9RHOB</name>
<dbReference type="Pfam" id="PF02770">
    <property type="entry name" value="Acyl-CoA_dh_M"/>
    <property type="match status" value="1"/>
</dbReference>
<dbReference type="SUPFAM" id="SSF56645">
    <property type="entry name" value="Acyl-CoA dehydrogenase NM domain-like"/>
    <property type="match status" value="1"/>
</dbReference>
<evidence type="ECO:0000259" key="6">
    <source>
        <dbReference type="Pfam" id="PF00441"/>
    </source>
</evidence>
<dbReference type="Pfam" id="PF18158">
    <property type="entry name" value="AidB_N"/>
    <property type="match status" value="1"/>
</dbReference>
<evidence type="ECO:0000313" key="9">
    <source>
        <dbReference type="EMBL" id="MFH0254632.1"/>
    </source>
</evidence>
<gene>
    <name evidence="9" type="ORF">ACGRVM_12070</name>
</gene>
<feature type="region of interest" description="Disordered" evidence="5">
    <location>
        <begin position="1"/>
        <end position="28"/>
    </location>
</feature>
<feature type="compositionally biased region" description="Polar residues" evidence="5">
    <location>
        <begin position="1"/>
        <end position="10"/>
    </location>
</feature>
<protein>
    <submittedName>
        <fullName evidence="9">Acyl-CoA dehydrogenase family protein</fullName>
    </submittedName>
</protein>
<dbReference type="Proteomes" id="UP001607157">
    <property type="component" value="Unassembled WGS sequence"/>
</dbReference>